<accession>M7X653</accession>
<organism evidence="1 2">
    <name type="scientific">Mariniradius saccharolyticus AK6</name>
    <dbReference type="NCBI Taxonomy" id="1239962"/>
    <lineage>
        <taxon>Bacteria</taxon>
        <taxon>Pseudomonadati</taxon>
        <taxon>Bacteroidota</taxon>
        <taxon>Cytophagia</taxon>
        <taxon>Cytophagales</taxon>
        <taxon>Cyclobacteriaceae</taxon>
        <taxon>Mariniradius</taxon>
    </lineage>
</organism>
<dbReference type="STRING" id="1239962.C943_00907"/>
<reference evidence="1" key="1">
    <citation type="submission" date="2013-01" db="EMBL/GenBank/DDBJ databases">
        <title>Genome assembly of Mariniradius saccharolyticus AK6.</title>
        <authorList>
            <person name="Vaidya B."/>
            <person name="Khatri I."/>
            <person name="Tanuku N.R.S."/>
            <person name="Subramanian S."/>
            <person name="Pinnaka A."/>
        </authorList>
    </citation>
    <scope>NUCLEOTIDE SEQUENCE [LARGE SCALE GENOMIC DNA]</scope>
    <source>
        <strain evidence="1">AK6</strain>
    </source>
</reference>
<protein>
    <submittedName>
        <fullName evidence="1">Uncharacterized protein</fullName>
    </submittedName>
</protein>
<dbReference type="AlphaFoldDB" id="M7X653"/>
<dbReference type="InParanoid" id="M7X653"/>
<dbReference type="EMBL" id="AMZY02000011">
    <property type="protein sequence ID" value="EMS32900.1"/>
    <property type="molecule type" value="Genomic_DNA"/>
</dbReference>
<evidence type="ECO:0000313" key="2">
    <source>
        <dbReference type="Proteomes" id="UP000010953"/>
    </source>
</evidence>
<sequence length="38" mass="4624">MKIFNPDIFAFPQKLIAVFRSKAQKRPFSENWERKKLL</sequence>
<dbReference type="Proteomes" id="UP000010953">
    <property type="component" value="Unassembled WGS sequence"/>
</dbReference>
<proteinExistence type="predicted"/>
<keyword evidence="2" id="KW-1185">Reference proteome</keyword>
<name>M7X653_9BACT</name>
<evidence type="ECO:0000313" key="1">
    <source>
        <dbReference type="EMBL" id="EMS32900.1"/>
    </source>
</evidence>
<comment type="caution">
    <text evidence="1">The sequence shown here is derived from an EMBL/GenBank/DDBJ whole genome shotgun (WGS) entry which is preliminary data.</text>
</comment>
<gene>
    <name evidence="1" type="ORF">C943_00907</name>
</gene>